<sequence>MAEALSSRRRVRNAVLIQLSTMVHKRESENAILDKTIVGDEGYRVWKGITKADAMQLVTIIFGQFSFL</sequence>
<dbReference type="EMBL" id="JARBHA010000017">
    <property type="protein sequence ID" value="KAJ9677169.1"/>
    <property type="molecule type" value="Genomic_DNA"/>
</dbReference>
<organism evidence="1 2">
    <name type="scientific">Vitis rotundifolia</name>
    <name type="common">Muscadine grape</name>
    <dbReference type="NCBI Taxonomy" id="103349"/>
    <lineage>
        <taxon>Eukaryota</taxon>
        <taxon>Viridiplantae</taxon>
        <taxon>Streptophyta</taxon>
        <taxon>Embryophyta</taxon>
        <taxon>Tracheophyta</taxon>
        <taxon>Spermatophyta</taxon>
        <taxon>Magnoliopsida</taxon>
        <taxon>eudicotyledons</taxon>
        <taxon>Gunneridae</taxon>
        <taxon>Pentapetalae</taxon>
        <taxon>rosids</taxon>
        <taxon>Vitales</taxon>
        <taxon>Vitaceae</taxon>
        <taxon>Viteae</taxon>
        <taxon>Vitis</taxon>
    </lineage>
</organism>
<evidence type="ECO:0000313" key="1">
    <source>
        <dbReference type="EMBL" id="KAJ9677169.1"/>
    </source>
</evidence>
<proteinExistence type="predicted"/>
<dbReference type="Proteomes" id="UP001168098">
    <property type="component" value="Unassembled WGS sequence"/>
</dbReference>
<accession>A0AA39DAZ5</accession>
<keyword evidence="2" id="KW-1185">Reference proteome</keyword>
<reference evidence="1 2" key="1">
    <citation type="journal article" date="2023" name="BMC Biotechnol.">
        <title>Vitis rotundifolia cv Carlos genome sequencing.</title>
        <authorList>
            <person name="Huff M."/>
            <person name="Hulse-Kemp A."/>
            <person name="Scheffler B."/>
            <person name="Youngblood R."/>
            <person name="Simpson S."/>
            <person name="Babiker E."/>
            <person name="Staton M."/>
        </authorList>
    </citation>
    <scope>NUCLEOTIDE SEQUENCE [LARGE SCALE GENOMIC DNA]</scope>
    <source>
        <tissue evidence="1">Leaf</tissue>
    </source>
</reference>
<comment type="caution">
    <text evidence="1">The sequence shown here is derived from an EMBL/GenBank/DDBJ whole genome shotgun (WGS) entry which is preliminary data.</text>
</comment>
<dbReference type="AlphaFoldDB" id="A0AA39DAZ5"/>
<name>A0AA39DAZ5_VITRO</name>
<gene>
    <name evidence="1" type="ORF">PVL29_022257</name>
</gene>
<protein>
    <submittedName>
        <fullName evidence="1">Uncharacterized protein</fullName>
    </submittedName>
</protein>
<evidence type="ECO:0000313" key="2">
    <source>
        <dbReference type="Proteomes" id="UP001168098"/>
    </source>
</evidence>